<dbReference type="GO" id="GO:0016780">
    <property type="term" value="F:phosphotransferase activity, for other substituted phosphate groups"/>
    <property type="evidence" value="ECO:0007669"/>
    <property type="project" value="TreeGrafter"/>
</dbReference>
<keyword evidence="3" id="KW-0808">Transferase</keyword>
<feature type="domain" description="Bacterial sugar transferase" evidence="2">
    <location>
        <begin position="51"/>
        <end position="161"/>
    </location>
</feature>
<name>J9FQ74_9ZZZZ</name>
<feature type="transmembrane region" description="Helical" evidence="1">
    <location>
        <begin position="56"/>
        <end position="78"/>
    </location>
</feature>
<dbReference type="EMBL" id="AMCI01007981">
    <property type="protein sequence ID" value="EJW91737.1"/>
    <property type="molecule type" value="Genomic_DNA"/>
</dbReference>
<evidence type="ECO:0000256" key="1">
    <source>
        <dbReference type="SAM" id="Phobius"/>
    </source>
</evidence>
<dbReference type="PANTHER" id="PTHR30576:SF0">
    <property type="entry name" value="UNDECAPRENYL-PHOSPHATE N-ACETYLGALACTOSAMINYL 1-PHOSPHATE TRANSFERASE-RELATED"/>
    <property type="match status" value="1"/>
</dbReference>
<dbReference type="AlphaFoldDB" id="J9FQ74"/>
<protein>
    <submittedName>
        <fullName evidence="3">Undecaprenyl-phosphate glucose phosphotransferase</fullName>
    </submittedName>
</protein>
<evidence type="ECO:0000313" key="3">
    <source>
        <dbReference type="EMBL" id="EJW91737.1"/>
    </source>
</evidence>
<organism evidence="3">
    <name type="scientific">gut metagenome</name>
    <dbReference type="NCBI Taxonomy" id="749906"/>
    <lineage>
        <taxon>unclassified sequences</taxon>
        <taxon>metagenomes</taxon>
        <taxon>organismal metagenomes</taxon>
    </lineage>
</organism>
<keyword evidence="1" id="KW-1133">Transmembrane helix</keyword>
<feature type="non-terminal residue" evidence="3">
    <location>
        <position position="1"/>
    </location>
</feature>
<keyword evidence="1" id="KW-0472">Membrane</keyword>
<comment type="caution">
    <text evidence="3">The sequence shown here is derived from an EMBL/GenBank/DDBJ whole genome shotgun (WGS) entry which is preliminary data.</text>
</comment>
<proteinExistence type="predicted"/>
<evidence type="ECO:0000259" key="2">
    <source>
        <dbReference type="Pfam" id="PF02397"/>
    </source>
</evidence>
<sequence>NFSEKEMVRFYIIPEFYRDVKKSMVMRVMESIPLLTVRREPLQQVYNRFLKRSFDIIFSLIVLITIYPILYVVVGIMIKISSPGPIIFKQKRTGLYGRDFNCFKFRTMKVNAQADTLQAVKDDPRKTKIGNFLRKTNLDEFPQFINVFLGDMSVVGPRPHM</sequence>
<dbReference type="Pfam" id="PF02397">
    <property type="entry name" value="Bac_transf"/>
    <property type="match status" value="1"/>
</dbReference>
<keyword evidence="1" id="KW-0812">Transmembrane</keyword>
<dbReference type="PANTHER" id="PTHR30576">
    <property type="entry name" value="COLANIC BIOSYNTHESIS UDP-GLUCOSE LIPID CARRIER TRANSFERASE"/>
    <property type="match status" value="1"/>
</dbReference>
<feature type="non-terminal residue" evidence="3">
    <location>
        <position position="161"/>
    </location>
</feature>
<dbReference type="InterPro" id="IPR003362">
    <property type="entry name" value="Bact_transf"/>
</dbReference>
<accession>J9FQ74</accession>
<reference evidence="3" key="1">
    <citation type="journal article" date="2012" name="PLoS ONE">
        <title>Gene sets for utilization of primary and secondary nutrition supplies in the distal gut of endangered iberian lynx.</title>
        <authorList>
            <person name="Alcaide M."/>
            <person name="Messina E."/>
            <person name="Richter M."/>
            <person name="Bargiela R."/>
            <person name="Peplies J."/>
            <person name="Huws S.A."/>
            <person name="Newbold C.J."/>
            <person name="Golyshin P.N."/>
            <person name="Simon M.A."/>
            <person name="Lopez G."/>
            <person name="Yakimov M.M."/>
            <person name="Ferrer M."/>
        </authorList>
    </citation>
    <scope>NUCLEOTIDE SEQUENCE</scope>
</reference>
<gene>
    <name evidence="3" type="ORF">EVA_20156</name>
</gene>